<dbReference type="OrthoDB" id="343092at2759"/>
<reference evidence="16" key="1">
    <citation type="submission" date="2022-12" db="EMBL/GenBank/DDBJ databases">
        <authorList>
            <person name="Petersen C."/>
        </authorList>
    </citation>
    <scope>NUCLEOTIDE SEQUENCE</scope>
    <source>
        <strain evidence="16">IBT 15544</strain>
    </source>
</reference>
<feature type="compositionally biased region" description="Low complexity" evidence="14">
    <location>
        <begin position="20"/>
        <end position="31"/>
    </location>
</feature>
<evidence type="ECO:0000259" key="15">
    <source>
        <dbReference type="SMART" id="SM00891"/>
    </source>
</evidence>
<keyword evidence="17" id="KW-1185">Reference proteome</keyword>
<dbReference type="SMART" id="SM00891">
    <property type="entry name" value="ERCC4"/>
    <property type="match status" value="1"/>
</dbReference>
<dbReference type="GO" id="GO:0031573">
    <property type="term" value="P:mitotic intra-S DNA damage checkpoint signaling"/>
    <property type="evidence" value="ECO:0007669"/>
    <property type="project" value="TreeGrafter"/>
</dbReference>
<dbReference type="PANTHER" id="PTHR21077">
    <property type="entry name" value="EME1 PROTEIN"/>
    <property type="match status" value="1"/>
</dbReference>
<evidence type="ECO:0000256" key="4">
    <source>
        <dbReference type="ARBA" id="ARBA00022722"/>
    </source>
</evidence>
<dbReference type="Proteomes" id="UP001150904">
    <property type="component" value="Unassembled WGS sequence"/>
</dbReference>
<evidence type="ECO:0000256" key="5">
    <source>
        <dbReference type="ARBA" id="ARBA00022723"/>
    </source>
</evidence>
<keyword evidence="8" id="KW-0378">Hydrolase</keyword>
<accession>A0A9W9NHH9</accession>
<protein>
    <recommendedName>
        <fullName evidence="15">ERCC4 domain-containing protein</fullName>
    </recommendedName>
</protein>
<proteinExistence type="inferred from homology"/>
<keyword evidence="12" id="KW-0539">Nucleus</keyword>
<dbReference type="RefSeq" id="XP_058313266.1">
    <property type="nucleotide sequence ID" value="XM_058447855.1"/>
</dbReference>
<comment type="cofactor">
    <cofactor evidence="1">
        <name>Mg(2+)</name>
        <dbReference type="ChEBI" id="CHEBI:18420"/>
    </cofactor>
</comment>
<evidence type="ECO:0000256" key="1">
    <source>
        <dbReference type="ARBA" id="ARBA00001946"/>
    </source>
</evidence>
<dbReference type="FunFam" id="3.40.50.10130:FF:000010">
    <property type="entry name" value="Crossover junction endonuclease eme1"/>
    <property type="match status" value="1"/>
</dbReference>
<comment type="similarity">
    <text evidence="3">Belongs to the EME1/MMS4 family.</text>
</comment>
<keyword evidence="4" id="KW-0540">Nuclease</keyword>
<evidence type="ECO:0000256" key="13">
    <source>
        <dbReference type="ARBA" id="ARBA00023254"/>
    </source>
</evidence>
<reference evidence="16" key="2">
    <citation type="journal article" date="2023" name="IMA Fungus">
        <title>Comparative genomic study of the Penicillium genus elucidates a diverse pangenome and 15 lateral gene transfer events.</title>
        <authorList>
            <person name="Petersen C."/>
            <person name="Sorensen T."/>
            <person name="Nielsen M.R."/>
            <person name="Sondergaard T.E."/>
            <person name="Sorensen J.L."/>
            <person name="Fitzpatrick D.A."/>
            <person name="Frisvad J.C."/>
            <person name="Nielsen K.L."/>
        </authorList>
    </citation>
    <scope>NUCLEOTIDE SEQUENCE</scope>
    <source>
        <strain evidence="16">IBT 15544</strain>
    </source>
</reference>
<evidence type="ECO:0000256" key="9">
    <source>
        <dbReference type="ARBA" id="ARBA00022842"/>
    </source>
</evidence>
<dbReference type="GeneID" id="83175155"/>
<keyword evidence="7" id="KW-0227">DNA damage</keyword>
<feature type="compositionally biased region" description="Basic and acidic residues" evidence="14">
    <location>
        <begin position="279"/>
        <end position="293"/>
    </location>
</feature>
<feature type="compositionally biased region" description="Polar residues" evidence="14">
    <location>
        <begin position="37"/>
        <end position="50"/>
    </location>
</feature>
<comment type="subcellular location">
    <subcellularLocation>
        <location evidence="2">Nucleus</location>
    </subcellularLocation>
</comment>
<keyword evidence="6" id="KW-0255">Endonuclease</keyword>
<feature type="compositionally biased region" description="Basic and acidic residues" evidence="14">
    <location>
        <begin position="56"/>
        <end position="76"/>
    </location>
</feature>
<feature type="compositionally biased region" description="Polar residues" evidence="14">
    <location>
        <begin position="77"/>
        <end position="89"/>
    </location>
</feature>
<evidence type="ECO:0000313" key="17">
    <source>
        <dbReference type="Proteomes" id="UP001150904"/>
    </source>
</evidence>
<evidence type="ECO:0000256" key="12">
    <source>
        <dbReference type="ARBA" id="ARBA00023242"/>
    </source>
</evidence>
<dbReference type="GO" id="GO:0006302">
    <property type="term" value="P:double-strand break repair"/>
    <property type="evidence" value="ECO:0007669"/>
    <property type="project" value="TreeGrafter"/>
</dbReference>
<dbReference type="InterPro" id="IPR042530">
    <property type="entry name" value="EME1/EME2_C"/>
</dbReference>
<dbReference type="GO" id="GO:0031297">
    <property type="term" value="P:replication fork processing"/>
    <property type="evidence" value="ECO:0007669"/>
    <property type="project" value="TreeGrafter"/>
</dbReference>
<feature type="domain" description="ERCC4" evidence="15">
    <location>
        <begin position="341"/>
        <end position="618"/>
    </location>
</feature>
<dbReference type="PANTHER" id="PTHR21077:SF5">
    <property type="entry name" value="CROSSOVER JUNCTION ENDONUCLEASE MMS4"/>
    <property type="match status" value="1"/>
</dbReference>
<dbReference type="InterPro" id="IPR047521">
    <property type="entry name" value="XPF_nuclease_EME1_ascomycetes"/>
</dbReference>
<keyword evidence="10" id="KW-0233">DNA recombination</keyword>
<evidence type="ECO:0000313" key="16">
    <source>
        <dbReference type="EMBL" id="KAJ5218693.1"/>
    </source>
</evidence>
<dbReference type="InterPro" id="IPR006166">
    <property type="entry name" value="ERCC4_domain"/>
</dbReference>
<feature type="region of interest" description="Disordered" evidence="14">
    <location>
        <begin position="1"/>
        <end position="212"/>
    </location>
</feature>
<evidence type="ECO:0000256" key="6">
    <source>
        <dbReference type="ARBA" id="ARBA00022759"/>
    </source>
</evidence>
<dbReference type="Pfam" id="PF02732">
    <property type="entry name" value="ERCC4"/>
    <property type="match status" value="1"/>
</dbReference>
<feature type="compositionally biased region" description="Pro residues" evidence="14">
    <location>
        <begin position="136"/>
        <end position="145"/>
    </location>
</feature>
<sequence length="665" mass="74472">MPDVIDLISSDPPLPDKPRLQPQLQPVRQPSRPIPTRQPSNLGLISSDSIDVSLFNHDDTFDEPARKRRRSDENRSPLRQTTTSCQTTLPERRSSWLFSDDDFGLPPSNPAVLKRQERDVEESDPIFFTSSAPQPVSKPGPPAPRKPNHEPYDVIALDDDDDAFLKPPGKNSNTSKPRKNQDTIEEFSDPFSLPGFTDFLDDQPEAPVSNSVFSSKTAELLSSLKVNTTQSKPKTTSNPQKQKGGAVGGMSLSDLSDGDELEEPVEPRRAPAKKSSKLPPEEKEARAKVRAEAKVQKELERELEKKRKQKLKEEKAKEKQLAADISEVNKAKVDKKDSTPEMIVDMASSMEESSVGNQTVEFMKRLGVDHNFVSAPISNVVKWRRKRNARYNEAAGHWEPCAFHIQEEKHVLCLVPAQDFVDMVIPAPDGEERESLELHVLRLKSVYLNYTVIYLIEGLTAWMRKNRNSRNRAYQAEVLRQYEQPPSSEGSGTARGRSRKTKNKPETTPPVDDDTIEDALLALQVTHGCLIHHSNAAPESAEWIKNFTEHISTIPYRRQRMEGNDAAFCMDVGQVKSGEDKLDTFVKMLQEVNRVTASMAYGITNQYPSVTDLVRGMRMHGPTMLEDVKKSANKNGALTDSRVGPAASKRLYKVFTGLDPTSTDV</sequence>
<keyword evidence="11" id="KW-0234">DNA repair</keyword>
<keyword evidence="13" id="KW-0469">Meiosis</keyword>
<name>A0A9W9NHH9_9EURO</name>
<organism evidence="16 17">
    <name type="scientific">Penicillium cinerascens</name>
    <dbReference type="NCBI Taxonomy" id="70096"/>
    <lineage>
        <taxon>Eukaryota</taxon>
        <taxon>Fungi</taxon>
        <taxon>Dikarya</taxon>
        <taxon>Ascomycota</taxon>
        <taxon>Pezizomycotina</taxon>
        <taxon>Eurotiomycetes</taxon>
        <taxon>Eurotiomycetidae</taxon>
        <taxon>Eurotiales</taxon>
        <taxon>Aspergillaceae</taxon>
        <taxon>Penicillium</taxon>
    </lineage>
</organism>
<comment type="caution">
    <text evidence="16">The sequence shown here is derived from an EMBL/GenBank/DDBJ whole genome shotgun (WGS) entry which is preliminary data.</text>
</comment>
<feature type="region of interest" description="Disordered" evidence="14">
    <location>
        <begin position="224"/>
        <end position="293"/>
    </location>
</feature>
<dbReference type="CDD" id="cd20085">
    <property type="entry name" value="XPF_nuclease_Mms4"/>
    <property type="match status" value="1"/>
</dbReference>
<feature type="compositionally biased region" description="Polar residues" evidence="14">
    <location>
        <begin position="224"/>
        <end position="241"/>
    </location>
</feature>
<dbReference type="GO" id="GO:0003677">
    <property type="term" value="F:DNA binding"/>
    <property type="evidence" value="ECO:0007669"/>
    <property type="project" value="InterPro"/>
</dbReference>
<evidence type="ECO:0000256" key="11">
    <source>
        <dbReference type="ARBA" id="ARBA00023204"/>
    </source>
</evidence>
<feature type="region of interest" description="Disordered" evidence="14">
    <location>
        <begin position="478"/>
        <end position="514"/>
    </location>
</feature>
<dbReference type="EMBL" id="JAPQKR010000004">
    <property type="protein sequence ID" value="KAJ5218693.1"/>
    <property type="molecule type" value="Genomic_DNA"/>
</dbReference>
<dbReference type="GO" id="GO:0008821">
    <property type="term" value="F:crossover junction DNA endonuclease activity"/>
    <property type="evidence" value="ECO:0007669"/>
    <property type="project" value="TreeGrafter"/>
</dbReference>
<dbReference type="GO" id="GO:0005634">
    <property type="term" value="C:nucleus"/>
    <property type="evidence" value="ECO:0007669"/>
    <property type="project" value="UniProtKB-SubCell"/>
</dbReference>
<dbReference type="GO" id="GO:0000712">
    <property type="term" value="P:resolution of meiotic recombination intermediates"/>
    <property type="evidence" value="ECO:0007669"/>
    <property type="project" value="TreeGrafter"/>
</dbReference>
<keyword evidence="5" id="KW-0479">Metal-binding</keyword>
<evidence type="ECO:0000256" key="7">
    <source>
        <dbReference type="ARBA" id="ARBA00022763"/>
    </source>
</evidence>
<dbReference type="GO" id="GO:0046872">
    <property type="term" value="F:metal ion binding"/>
    <property type="evidence" value="ECO:0007669"/>
    <property type="project" value="UniProtKB-KW"/>
</dbReference>
<dbReference type="FunFam" id="1.10.150.670:FF:000004">
    <property type="entry name" value="Crossover junction endonuclease EME1"/>
    <property type="match status" value="1"/>
</dbReference>
<keyword evidence="9" id="KW-0460">Magnesium</keyword>
<evidence type="ECO:0000256" key="3">
    <source>
        <dbReference type="ARBA" id="ARBA00005313"/>
    </source>
</evidence>
<dbReference type="InterPro" id="IPR033310">
    <property type="entry name" value="Mms4/EME1/EME2"/>
</dbReference>
<dbReference type="GO" id="GO:0048476">
    <property type="term" value="C:Holliday junction resolvase complex"/>
    <property type="evidence" value="ECO:0007669"/>
    <property type="project" value="InterPro"/>
</dbReference>
<evidence type="ECO:0000256" key="2">
    <source>
        <dbReference type="ARBA" id="ARBA00004123"/>
    </source>
</evidence>
<dbReference type="AlphaFoldDB" id="A0A9W9NHH9"/>
<dbReference type="Gene3D" id="1.10.150.670">
    <property type="entry name" value="Crossover junction endonuclease EME1, DNA-binding domain"/>
    <property type="match status" value="1"/>
</dbReference>
<gene>
    <name evidence="16" type="ORF">N7498_000792</name>
</gene>
<evidence type="ECO:0000256" key="10">
    <source>
        <dbReference type="ARBA" id="ARBA00023172"/>
    </source>
</evidence>
<dbReference type="Pfam" id="PF21292">
    <property type="entry name" value="EME1-MUS81_C"/>
    <property type="match status" value="1"/>
</dbReference>
<evidence type="ECO:0000256" key="8">
    <source>
        <dbReference type="ARBA" id="ARBA00022801"/>
    </source>
</evidence>
<evidence type="ECO:0000256" key="14">
    <source>
        <dbReference type="SAM" id="MobiDB-lite"/>
    </source>
</evidence>
<dbReference type="Gene3D" id="3.40.50.10130">
    <property type="match status" value="1"/>
</dbReference>